<dbReference type="STRING" id="1515439.SAMN06265784_105439"/>
<dbReference type="RefSeq" id="WP_085485559.1">
    <property type="nucleotide sequence ID" value="NZ_FXAT01000005.1"/>
</dbReference>
<dbReference type="Pfam" id="PF01370">
    <property type="entry name" value="Epimerase"/>
    <property type="match status" value="1"/>
</dbReference>
<proteinExistence type="predicted"/>
<dbReference type="CDD" id="cd05262">
    <property type="entry name" value="SDR_a7"/>
    <property type="match status" value="1"/>
</dbReference>
<dbReference type="InterPro" id="IPR001509">
    <property type="entry name" value="Epimerase_deHydtase"/>
</dbReference>
<organism evidence="2 3">
    <name type="scientific">Paraburkholderia susongensis</name>
    <dbReference type="NCBI Taxonomy" id="1515439"/>
    <lineage>
        <taxon>Bacteria</taxon>
        <taxon>Pseudomonadati</taxon>
        <taxon>Pseudomonadota</taxon>
        <taxon>Betaproteobacteria</taxon>
        <taxon>Burkholderiales</taxon>
        <taxon>Burkholderiaceae</taxon>
        <taxon>Paraburkholderia</taxon>
    </lineage>
</organism>
<dbReference type="PANTHER" id="PTHR48079:SF9">
    <property type="entry name" value="PUTATIVE-RELATED"/>
    <property type="match status" value="1"/>
</dbReference>
<dbReference type="OrthoDB" id="9787292at2"/>
<sequence>MRILVTGASGWIGSASVKELISAGHHVLGLARSDESAARIAGLGAEVVRGSLDDLASLRGAAALAEGVVHLGYKHDFSQMAAAAQTDRAAIDVFADALQGTGGPLLIASGTMGLAPGRVGTEQDMPNAGIHPRIANAAYTLGLADRGIRSMVVRFAPTVHGAGGDHGFVAVLARIAREKRISGYIDEGQNRWTAVNRLDAGKLVQLAIDKATPGSVLHAVAEEGVATRDIATALGQSLDVPVGSIPAERAQQHFDWLGMFFGIDAAASSARTRSLLGWEPTHGTLLEDIAAGHYPGN</sequence>
<reference evidence="3" key="1">
    <citation type="submission" date="2017-04" db="EMBL/GenBank/DDBJ databases">
        <authorList>
            <person name="Varghese N."/>
            <person name="Submissions S."/>
        </authorList>
    </citation>
    <scope>NUCLEOTIDE SEQUENCE [LARGE SCALE GENOMIC DNA]</scope>
    <source>
        <strain evidence="3">LMG 29540</strain>
    </source>
</reference>
<dbReference type="AlphaFoldDB" id="A0A1X7LE38"/>
<dbReference type="InterPro" id="IPR051783">
    <property type="entry name" value="NAD(P)-dependent_oxidoreduct"/>
</dbReference>
<dbReference type="EMBL" id="FXAT01000005">
    <property type="protein sequence ID" value="SMG51429.1"/>
    <property type="molecule type" value="Genomic_DNA"/>
</dbReference>
<protein>
    <submittedName>
        <fullName evidence="2">Nucleoside-diphosphate-sugar epimerase</fullName>
    </submittedName>
</protein>
<dbReference type="Proteomes" id="UP000193228">
    <property type="component" value="Unassembled WGS sequence"/>
</dbReference>
<dbReference type="PANTHER" id="PTHR48079">
    <property type="entry name" value="PROTEIN YEEZ"/>
    <property type="match status" value="1"/>
</dbReference>
<dbReference type="Gene3D" id="3.40.50.720">
    <property type="entry name" value="NAD(P)-binding Rossmann-like Domain"/>
    <property type="match status" value="1"/>
</dbReference>
<evidence type="ECO:0000313" key="2">
    <source>
        <dbReference type="EMBL" id="SMG51429.1"/>
    </source>
</evidence>
<keyword evidence="3" id="KW-1185">Reference proteome</keyword>
<gene>
    <name evidence="2" type="ORF">SAMN06265784_105439</name>
</gene>
<dbReference type="GO" id="GO:0005737">
    <property type="term" value="C:cytoplasm"/>
    <property type="evidence" value="ECO:0007669"/>
    <property type="project" value="TreeGrafter"/>
</dbReference>
<dbReference type="InterPro" id="IPR036291">
    <property type="entry name" value="NAD(P)-bd_dom_sf"/>
</dbReference>
<evidence type="ECO:0000313" key="3">
    <source>
        <dbReference type="Proteomes" id="UP000193228"/>
    </source>
</evidence>
<accession>A0A1X7LE38</accession>
<feature type="domain" description="NAD-dependent epimerase/dehydratase" evidence="1">
    <location>
        <begin position="3"/>
        <end position="87"/>
    </location>
</feature>
<dbReference type="GO" id="GO:0004029">
    <property type="term" value="F:aldehyde dehydrogenase (NAD+) activity"/>
    <property type="evidence" value="ECO:0007669"/>
    <property type="project" value="TreeGrafter"/>
</dbReference>
<evidence type="ECO:0000259" key="1">
    <source>
        <dbReference type="Pfam" id="PF01370"/>
    </source>
</evidence>
<name>A0A1X7LE38_9BURK</name>
<dbReference type="SUPFAM" id="SSF51735">
    <property type="entry name" value="NAD(P)-binding Rossmann-fold domains"/>
    <property type="match status" value="1"/>
</dbReference>